<dbReference type="CDD" id="cd00093">
    <property type="entry name" value="HTH_XRE"/>
    <property type="match status" value="1"/>
</dbReference>
<dbReference type="EMBL" id="LJGW01000659">
    <property type="protein sequence ID" value="OEV06157.1"/>
    <property type="molecule type" value="Genomic_DNA"/>
</dbReference>
<dbReference type="AlphaFoldDB" id="A0A1E7KQG6"/>
<dbReference type="SMART" id="SM00530">
    <property type="entry name" value="HTH_XRE"/>
    <property type="match status" value="1"/>
</dbReference>
<dbReference type="InterPro" id="IPR043917">
    <property type="entry name" value="DUF5753"/>
</dbReference>
<evidence type="ECO:0000313" key="3">
    <source>
        <dbReference type="Proteomes" id="UP000176005"/>
    </source>
</evidence>
<sequence length="269" mass="30250">MNGTGSPPPAWEYCGNQIKLWRERAGVSREDLARRASYSYEAVRSMERGVRKPQLAVLQVADVVCGANGILLAAAPYLKPERFPSYSQEFMETETSALSHSSYEGEFIPGLLQTEETVRAMLHAHCPPLEDETLEERVKARLERQNLLRQQTKAFNFVISETALRDRVVNAEAHKAQLNHLLSVGAPRNVTIQVMPHGRGPHPGRLGPYVLLETSGHEYYGYEEGQTTGVLYADPEKLSVLRQRHDMILRQALSPGESLRFIEELAEEL</sequence>
<accession>A0A1E7KQG6</accession>
<dbReference type="Pfam" id="PF19054">
    <property type="entry name" value="DUF5753"/>
    <property type="match status" value="1"/>
</dbReference>
<keyword evidence="3" id="KW-1185">Reference proteome</keyword>
<gene>
    <name evidence="2" type="ORF">AN218_31065</name>
</gene>
<organism evidence="2 3">
    <name type="scientific">Streptomyces nanshensis</name>
    <dbReference type="NCBI Taxonomy" id="518642"/>
    <lineage>
        <taxon>Bacteria</taxon>
        <taxon>Bacillati</taxon>
        <taxon>Actinomycetota</taxon>
        <taxon>Actinomycetes</taxon>
        <taxon>Kitasatosporales</taxon>
        <taxon>Streptomycetaceae</taxon>
        <taxon>Streptomyces</taxon>
    </lineage>
</organism>
<comment type="caution">
    <text evidence="2">The sequence shown here is derived from an EMBL/GenBank/DDBJ whole genome shotgun (WGS) entry which is preliminary data.</text>
</comment>
<dbReference type="InterPro" id="IPR001387">
    <property type="entry name" value="Cro/C1-type_HTH"/>
</dbReference>
<dbReference type="Proteomes" id="UP000176005">
    <property type="component" value="Unassembled WGS sequence"/>
</dbReference>
<protein>
    <submittedName>
        <fullName evidence="2">DNA-binding protein</fullName>
    </submittedName>
</protein>
<reference evidence="2 3" key="1">
    <citation type="journal article" date="2016" name="Front. Microbiol.">
        <title>Comparative Genomics Analysis of Streptomyces Species Reveals Their Adaptation to the Marine Environment and Their Diversity at the Genomic Level.</title>
        <authorList>
            <person name="Tian X."/>
            <person name="Zhang Z."/>
            <person name="Yang T."/>
            <person name="Chen M."/>
            <person name="Li J."/>
            <person name="Chen F."/>
            <person name="Yang J."/>
            <person name="Li W."/>
            <person name="Zhang B."/>
            <person name="Zhang Z."/>
            <person name="Wu J."/>
            <person name="Zhang C."/>
            <person name="Long L."/>
            <person name="Xiao J."/>
        </authorList>
    </citation>
    <scope>NUCLEOTIDE SEQUENCE [LARGE SCALE GENOMIC DNA]</scope>
    <source>
        <strain evidence="2 3">SCSIO 10429</strain>
    </source>
</reference>
<feature type="domain" description="HTH cro/C1-type" evidence="1">
    <location>
        <begin position="18"/>
        <end position="59"/>
    </location>
</feature>
<proteinExistence type="predicted"/>
<dbReference type="SUPFAM" id="SSF47413">
    <property type="entry name" value="lambda repressor-like DNA-binding domains"/>
    <property type="match status" value="1"/>
</dbReference>
<name>A0A1E7KQG6_9ACTN</name>
<dbReference type="InterPro" id="IPR010982">
    <property type="entry name" value="Lambda_DNA-bd_dom_sf"/>
</dbReference>
<dbReference type="PROSITE" id="PS50943">
    <property type="entry name" value="HTH_CROC1"/>
    <property type="match status" value="1"/>
</dbReference>
<evidence type="ECO:0000259" key="1">
    <source>
        <dbReference type="PROSITE" id="PS50943"/>
    </source>
</evidence>
<dbReference type="PATRIC" id="fig|518642.10.peg.957"/>
<keyword evidence="2" id="KW-0238">DNA-binding</keyword>
<dbReference type="GO" id="GO:0003677">
    <property type="term" value="F:DNA binding"/>
    <property type="evidence" value="ECO:0007669"/>
    <property type="project" value="UniProtKB-KW"/>
</dbReference>
<dbReference type="Pfam" id="PF13560">
    <property type="entry name" value="HTH_31"/>
    <property type="match status" value="1"/>
</dbReference>
<evidence type="ECO:0000313" key="2">
    <source>
        <dbReference type="EMBL" id="OEV06157.1"/>
    </source>
</evidence>
<dbReference type="Gene3D" id="1.10.260.40">
    <property type="entry name" value="lambda repressor-like DNA-binding domains"/>
    <property type="match status" value="1"/>
</dbReference>